<dbReference type="AlphaFoldDB" id="A0A914R450"/>
<evidence type="ECO:0000313" key="2">
    <source>
        <dbReference type="WBParaSite" id="PEQ_0000103801-mRNA-1"/>
    </source>
</evidence>
<accession>A0A914R450</accession>
<keyword evidence="1" id="KW-1185">Reference proteome</keyword>
<dbReference type="Proteomes" id="UP000887564">
    <property type="component" value="Unplaced"/>
</dbReference>
<protein>
    <submittedName>
        <fullName evidence="2">Uncharacterized protein</fullName>
    </submittedName>
</protein>
<sequence length="115" mass="13600">MFQVRREMESIAADKNKISMEGLLKLEEKMSGIQEVQSANEVERFEKLRTQFDKLNEIKDSMQSANEQLRDKIERQVPKDVRMIELSSFLLYCISDCFIADARIDSEREERYSLK</sequence>
<evidence type="ECO:0000313" key="1">
    <source>
        <dbReference type="Proteomes" id="UP000887564"/>
    </source>
</evidence>
<dbReference type="WBParaSite" id="PEQ_0000103801-mRNA-1">
    <property type="protein sequence ID" value="PEQ_0000103801-mRNA-1"/>
    <property type="gene ID" value="PEQ_0000103801"/>
</dbReference>
<proteinExistence type="predicted"/>
<name>A0A914R450_PAREQ</name>
<reference evidence="2" key="1">
    <citation type="submission" date="2022-11" db="UniProtKB">
        <authorList>
            <consortium name="WormBaseParasite"/>
        </authorList>
    </citation>
    <scope>IDENTIFICATION</scope>
</reference>
<organism evidence="1 2">
    <name type="scientific">Parascaris equorum</name>
    <name type="common">Equine roundworm</name>
    <dbReference type="NCBI Taxonomy" id="6256"/>
    <lineage>
        <taxon>Eukaryota</taxon>
        <taxon>Metazoa</taxon>
        <taxon>Ecdysozoa</taxon>
        <taxon>Nematoda</taxon>
        <taxon>Chromadorea</taxon>
        <taxon>Rhabditida</taxon>
        <taxon>Spirurina</taxon>
        <taxon>Ascaridomorpha</taxon>
        <taxon>Ascaridoidea</taxon>
        <taxon>Ascarididae</taxon>
        <taxon>Parascaris</taxon>
    </lineage>
</organism>